<feature type="transmembrane region" description="Helical" evidence="7">
    <location>
        <begin position="693"/>
        <end position="715"/>
    </location>
</feature>
<dbReference type="InterPro" id="IPR050545">
    <property type="entry name" value="Mycobact_MmpL"/>
</dbReference>
<dbReference type="RefSeq" id="WP_113031993.1">
    <property type="nucleotide sequence ID" value="NZ_QMFB01000009.1"/>
</dbReference>
<evidence type="ECO:0000256" key="2">
    <source>
        <dbReference type="ARBA" id="ARBA00010157"/>
    </source>
</evidence>
<evidence type="ECO:0000256" key="6">
    <source>
        <dbReference type="ARBA" id="ARBA00023136"/>
    </source>
</evidence>
<evidence type="ECO:0000256" key="3">
    <source>
        <dbReference type="ARBA" id="ARBA00022475"/>
    </source>
</evidence>
<dbReference type="PROSITE" id="PS50156">
    <property type="entry name" value="SSD"/>
    <property type="match status" value="1"/>
</dbReference>
<keyword evidence="4 7" id="KW-0812">Transmembrane</keyword>
<dbReference type="AlphaFoldDB" id="A0A329MLB5"/>
<feature type="transmembrane region" description="Helical" evidence="7">
    <location>
        <begin position="293"/>
        <end position="316"/>
    </location>
</feature>
<dbReference type="Gene3D" id="1.20.1640.10">
    <property type="entry name" value="Multidrug efflux transporter AcrB transmembrane domain"/>
    <property type="match status" value="2"/>
</dbReference>
<evidence type="ECO:0000256" key="7">
    <source>
        <dbReference type="SAM" id="Phobius"/>
    </source>
</evidence>
<feature type="transmembrane region" description="Helical" evidence="7">
    <location>
        <begin position="214"/>
        <end position="230"/>
    </location>
</feature>
<feature type="transmembrane region" description="Helical" evidence="7">
    <location>
        <begin position="322"/>
        <end position="349"/>
    </location>
</feature>
<feature type="transmembrane region" description="Helical" evidence="7">
    <location>
        <begin position="664"/>
        <end position="687"/>
    </location>
</feature>
<comment type="subcellular location">
    <subcellularLocation>
        <location evidence="1">Cell membrane</location>
        <topology evidence="1">Multi-pass membrane protein</topology>
    </subcellularLocation>
</comment>
<accession>A0A329MLB5</accession>
<evidence type="ECO:0000313" key="9">
    <source>
        <dbReference type="EMBL" id="RAV20096.1"/>
    </source>
</evidence>
<sequence length="739" mass="80187">MMRFINKITGWTGSPKGAKIVLIGWLAAIIALSGAAPAAKKFAVSAGEGSIHDDKPSAVAAQIMNERFPSNEGLPALVVFSGKDASGAEQRAKIAAFSKWLASDGKPEQVAGSLPFHQLPEAVQDQMFSQDKTTLIFPVSLKKDLASDQLYDTIEQLREGIAQIGMDGMQTEITGPAGIAADTTNLFKNADFVLMFATIGLILVILIIIYRSPLLAVIPLLIAGVVYQAVDRLIGLAGKNGWFLIDKQSLSIMMILLFAVLTDYCLFVFSRYREELRKGGGKYDAMREAMTHVGEPILFSGGTVLMAMLTLFAAVFKPYHHFAPVFSIAMAVILLGGLTLIPAVFALLGRKAFWPFAPKPETAGKPQKSGVWHAIAAFVVKRPVIPASVLLAMLIGLSVNFGTMSFSFNLMKSFPDDISSRKGYELLEQKFPKGQLAPVSVILESDKEITMDEAFVRNLTKLAGELDGQTGVDSVTPEIKPDFAKADTALPRNFLSADKRAIKLQLITADNPYDQSALDAMKALRENSEALLAGSGLSTADFHMHFAGQTAEQVDVSDMNGRDTIVIFSLISVFITLMLLLQTRSVRLSLLMIATILLSYTATMGLGWLIFHYGLGYDAISYRLPVYTFVFLVALGVDYNIMLVSRIREEARQMEWKEAVRRGVALTGGVISSAGLILAATFCVLITQPLQELFLFGLTMALGILMDTFLVRGILLPAIMTLMGGGKSVGKRINKTAQL</sequence>
<dbReference type="GO" id="GO:0005886">
    <property type="term" value="C:plasma membrane"/>
    <property type="evidence" value="ECO:0007669"/>
    <property type="project" value="UniProtKB-SubCell"/>
</dbReference>
<feature type="transmembrane region" description="Helical" evidence="7">
    <location>
        <begin position="389"/>
        <end position="411"/>
    </location>
</feature>
<feature type="domain" description="SSD" evidence="8">
    <location>
        <begin position="591"/>
        <end position="721"/>
    </location>
</feature>
<comment type="similarity">
    <text evidence="2">Belongs to the resistance-nodulation-cell division (RND) (TC 2.A.6) family. MmpL subfamily.</text>
</comment>
<dbReference type="PANTHER" id="PTHR33406:SF6">
    <property type="entry name" value="MEMBRANE PROTEIN YDGH-RELATED"/>
    <property type="match status" value="1"/>
</dbReference>
<evidence type="ECO:0000313" key="10">
    <source>
        <dbReference type="Proteomes" id="UP000250369"/>
    </source>
</evidence>
<organism evidence="9 10">
    <name type="scientific">Paenibacillus contaminans</name>
    <dbReference type="NCBI Taxonomy" id="450362"/>
    <lineage>
        <taxon>Bacteria</taxon>
        <taxon>Bacillati</taxon>
        <taxon>Bacillota</taxon>
        <taxon>Bacilli</taxon>
        <taxon>Bacillales</taxon>
        <taxon>Paenibacillaceae</taxon>
        <taxon>Paenibacillus</taxon>
    </lineage>
</organism>
<evidence type="ECO:0000256" key="5">
    <source>
        <dbReference type="ARBA" id="ARBA00022989"/>
    </source>
</evidence>
<feature type="transmembrane region" description="Helical" evidence="7">
    <location>
        <begin position="624"/>
        <end position="643"/>
    </location>
</feature>
<evidence type="ECO:0000256" key="1">
    <source>
        <dbReference type="ARBA" id="ARBA00004651"/>
    </source>
</evidence>
<keyword evidence="3" id="KW-1003">Cell membrane</keyword>
<proteinExistence type="inferred from homology"/>
<feature type="transmembrane region" description="Helical" evidence="7">
    <location>
        <begin position="192"/>
        <end position="209"/>
    </location>
</feature>
<dbReference type="OrthoDB" id="2365435at2"/>
<dbReference type="Proteomes" id="UP000250369">
    <property type="component" value="Unassembled WGS sequence"/>
</dbReference>
<evidence type="ECO:0000256" key="4">
    <source>
        <dbReference type="ARBA" id="ARBA00022692"/>
    </source>
</evidence>
<feature type="transmembrane region" description="Helical" evidence="7">
    <location>
        <begin position="588"/>
        <end position="612"/>
    </location>
</feature>
<feature type="transmembrane region" description="Helical" evidence="7">
    <location>
        <begin position="564"/>
        <end position="581"/>
    </location>
</feature>
<dbReference type="PANTHER" id="PTHR33406">
    <property type="entry name" value="MEMBRANE PROTEIN MJ1562-RELATED"/>
    <property type="match status" value="1"/>
</dbReference>
<dbReference type="InterPro" id="IPR000731">
    <property type="entry name" value="SSD"/>
</dbReference>
<gene>
    <name evidence="9" type="ORF">DQG23_16630</name>
</gene>
<keyword evidence="5 7" id="KW-1133">Transmembrane helix</keyword>
<dbReference type="InterPro" id="IPR004869">
    <property type="entry name" value="MMPL_dom"/>
</dbReference>
<dbReference type="Pfam" id="PF03176">
    <property type="entry name" value="MMPL"/>
    <property type="match status" value="2"/>
</dbReference>
<dbReference type="EMBL" id="QMFB01000009">
    <property type="protein sequence ID" value="RAV20096.1"/>
    <property type="molecule type" value="Genomic_DNA"/>
</dbReference>
<name>A0A329MLB5_9BACL</name>
<reference evidence="9 10" key="1">
    <citation type="journal article" date="2009" name="Int. J. Syst. Evol. Microbiol.">
        <title>Paenibacillus contaminans sp. nov., isolated from a contaminated laboratory plate.</title>
        <authorList>
            <person name="Chou J.H."/>
            <person name="Lee J.H."/>
            <person name="Lin M.C."/>
            <person name="Chang P.S."/>
            <person name="Arun A.B."/>
            <person name="Young C.C."/>
            <person name="Chen W.M."/>
        </authorList>
    </citation>
    <scope>NUCLEOTIDE SEQUENCE [LARGE SCALE GENOMIC DNA]</scope>
    <source>
        <strain evidence="9 10">CKOBP-6</strain>
    </source>
</reference>
<keyword evidence="6 7" id="KW-0472">Membrane</keyword>
<evidence type="ECO:0000259" key="8">
    <source>
        <dbReference type="PROSITE" id="PS50156"/>
    </source>
</evidence>
<dbReference type="SUPFAM" id="SSF82866">
    <property type="entry name" value="Multidrug efflux transporter AcrB transmembrane domain"/>
    <property type="match status" value="2"/>
</dbReference>
<feature type="transmembrane region" description="Helical" evidence="7">
    <location>
        <begin position="250"/>
        <end position="272"/>
    </location>
</feature>
<keyword evidence="10" id="KW-1185">Reference proteome</keyword>
<protein>
    <submittedName>
        <fullName evidence="9">MMPL family transporter</fullName>
    </submittedName>
</protein>
<comment type="caution">
    <text evidence="9">The sequence shown here is derived from an EMBL/GenBank/DDBJ whole genome shotgun (WGS) entry which is preliminary data.</text>
</comment>